<dbReference type="GO" id="GO:0016790">
    <property type="term" value="F:thiolester hydrolase activity"/>
    <property type="evidence" value="ECO:0007669"/>
    <property type="project" value="UniProtKB-ARBA"/>
</dbReference>
<dbReference type="RefSeq" id="WP_096999399.1">
    <property type="nucleotide sequence ID" value="NZ_OBEI01000001.1"/>
</dbReference>
<feature type="domain" description="Thioesterase" evidence="1">
    <location>
        <begin position="42"/>
        <end position="111"/>
    </location>
</feature>
<dbReference type="InterPro" id="IPR006683">
    <property type="entry name" value="Thioestr_dom"/>
</dbReference>
<dbReference type="Gene3D" id="3.10.129.10">
    <property type="entry name" value="Hotdog Thioesterase"/>
    <property type="match status" value="1"/>
</dbReference>
<accession>A0A285N1S7</accession>
<dbReference type="CDD" id="cd03440">
    <property type="entry name" value="hot_dog"/>
    <property type="match status" value="1"/>
</dbReference>
<dbReference type="EMBL" id="OBEI01000001">
    <property type="protein sequence ID" value="SNZ02737.1"/>
    <property type="molecule type" value="Genomic_DNA"/>
</dbReference>
<dbReference type="SUPFAM" id="SSF54637">
    <property type="entry name" value="Thioesterase/thiol ester dehydrase-isomerase"/>
    <property type="match status" value="1"/>
</dbReference>
<gene>
    <name evidence="2" type="ORF">SAMN06265182_0198</name>
</gene>
<name>A0A285N1S7_9AQUI</name>
<keyword evidence="3" id="KW-1185">Reference proteome</keyword>
<dbReference type="OrthoDB" id="5323777at2"/>
<sequence>MEIKTHKEIDQSLSGVPTAVETDRFASVILEITDQMRADEKGLVHGGFIFSAGDYCAMLAVNHPNVVLAKAEVKFLKPVRVGEHLFFEGIVIEKEGNRRTVEVNAKNEKNEIVFTGKFYCVIPEKHVLER</sequence>
<proteinExistence type="predicted"/>
<evidence type="ECO:0000313" key="3">
    <source>
        <dbReference type="Proteomes" id="UP000219036"/>
    </source>
</evidence>
<dbReference type="AlphaFoldDB" id="A0A285N1S7"/>
<evidence type="ECO:0000313" key="2">
    <source>
        <dbReference type="EMBL" id="SNZ02737.1"/>
    </source>
</evidence>
<reference evidence="3" key="1">
    <citation type="submission" date="2017-09" db="EMBL/GenBank/DDBJ databases">
        <authorList>
            <person name="Varghese N."/>
            <person name="Submissions S."/>
        </authorList>
    </citation>
    <scope>NUCLEOTIDE SEQUENCE [LARGE SCALE GENOMIC DNA]</scope>
    <source>
        <strain evidence="3">DSM 15103</strain>
    </source>
</reference>
<evidence type="ECO:0000259" key="1">
    <source>
        <dbReference type="Pfam" id="PF03061"/>
    </source>
</evidence>
<dbReference type="Proteomes" id="UP000219036">
    <property type="component" value="Unassembled WGS sequence"/>
</dbReference>
<organism evidence="2 3">
    <name type="scientific">Persephonella hydrogeniphila</name>
    <dbReference type="NCBI Taxonomy" id="198703"/>
    <lineage>
        <taxon>Bacteria</taxon>
        <taxon>Pseudomonadati</taxon>
        <taxon>Aquificota</taxon>
        <taxon>Aquificia</taxon>
        <taxon>Aquificales</taxon>
        <taxon>Hydrogenothermaceae</taxon>
        <taxon>Persephonella</taxon>
    </lineage>
</organism>
<dbReference type="Pfam" id="PF03061">
    <property type="entry name" value="4HBT"/>
    <property type="match status" value="1"/>
</dbReference>
<protein>
    <submittedName>
        <fullName evidence="2">Acyl-coenzyme A thioesterase PaaI, contains HGG motif</fullName>
    </submittedName>
</protein>
<dbReference type="InterPro" id="IPR029069">
    <property type="entry name" value="HotDog_dom_sf"/>
</dbReference>